<dbReference type="PANTHER" id="PTHR24412">
    <property type="entry name" value="KELCH PROTEIN"/>
    <property type="match status" value="1"/>
</dbReference>
<keyword evidence="9" id="KW-1185">Reference proteome</keyword>
<evidence type="ECO:0000313" key="6">
    <source>
        <dbReference type="EMBL" id="GBM77126.1"/>
    </source>
</evidence>
<dbReference type="EMBL" id="BGPR01262999">
    <property type="protein sequence ID" value="GBM76996.1"/>
    <property type="molecule type" value="Genomic_DNA"/>
</dbReference>
<dbReference type="Gene3D" id="3.30.710.10">
    <property type="entry name" value="Potassium Channel Kv1.1, Chain A"/>
    <property type="match status" value="1"/>
</dbReference>
<evidence type="ECO:0000256" key="3">
    <source>
        <dbReference type="ARBA" id="ARBA00023203"/>
    </source>
</evidence>
<gene>
    <name evidence="5" type="primary">KLHL10_9</name>
    <name evidence="7" type="synonym">KLHL10_0</name>
    <name evidence="8" type="synonym">KLHL10_6</name>
    <name evidence="6" type="synonym">KLHL10_7</name>
    <name evidence="8" type="ORF">AVEN_200524_1</name>
    <name evidence="7" type="ORF">AVEN_27162_1</name>
    <name evidence="6" type="ORF">AVEN_65533_1</name>
    <name evidence="5" type="ORF">AVEN_8329_1</name>
</gene>
<sequence length="120" mass="13500">MSICSPYFRALFTSKLTQKSRSKFIIPGVTGTMLQLIISYAYSGVTDVTEDNVVTLLPAADQFNVLGMLKDCTDFLLEKMDADNCIGFRDFANCFFLLDLQKAAEKYLFLCIKLILCKLV</sequence>
<feature type="domain" description="BTB" evidence="4">
    <location>
        <begin position="1"/>
        <end position="50"/>
    </location>
</feature>
<dbReference type="Pfam" id="PF00651">
    <property type="entry name" value="BTB"/>
    <property type="match status" value="1"/>
</dbReference>
<evidence type="ECO:0000313" key="5">
    <source>
        <dbReference type="EMBL" id="GBM76996.1"/>
    </source>
</evidence>
<evidence type="ECO:0000259" key="4">
    <source>
        <dbReference type="PROSITE" id="PS50097"/>
    </source>
</evidence>
<evidence type="ECO:0000256" key="2">
    <source>
        <dbReference type="ARBA" id="ARBA00022737"/>
    </source>
</evidence>
<reference evidence="5 9" key="1">
    <citation type="journal article" date="2019" name="Sci. Rep.">
        <title>Orb-weaving spider Araneus ventricosus genome elucidates the spidroin gene catalogue.</title>
        <authorList>
            <person name="Kono N."/>
            <person name="Nakamura H."/>
            <person name="Ohtoshi R."/>
            <person name="Moran D.A.P."/>
            <person name="Shinohara A."/>
            <person name="Yoshida Y."/>
            <person name="Fujiwara M."/>
            <person name="Mori M."/>
            <person name="Tomita M."/>
            <person name="Arakawa K."/>
        </authorList>
    </citation>
    <scope>NUCLEOTIDE SEQUENCE [LARGE SCALE GENOMIC DNA]</scope>
</reference>
<dbReference type="InterPro" id="IPR011333">
    <property type="entry name" value="SKP1/BTB/POZ_sf"/>
</dbReference>
<dbReference type="EMBL" id="BGPR01263049">
    <property type="protein sequence ID" value="GBM77126.1"/>
    <property type="molecule type" value="Genomic_DNA"/>
</dbReference>
<evidence type="ECO:0000313" key="7">
    <source>
        <dbReference type="EMBL" id="GBO42656.1"/>
    </source>
</evidence>
<evidence type="ECO:0000256" key="1">
    <source>
        <dbReference type="ARBA" id="ARBA00022441"/>
    </source>
</evidence>
<organism evidence="5 9">
    <name type="scientific">Araneus ventricosus</name>
    <name type="common">Orbweaver spider</name>
    <name type="synonym">Epeira ventricosa</name>
    <dbReference type="NCBI Taxonomy" id="182803"/>
    <lineage>
        <taxon>Eukaryota</taxon>
        <taxon>Metazoa</taxon>
        <taxon>Ecdysozoa</taxon>
        <taxon>Arthropoda</taxon>
        <taxon>Chelicerata</taxon>
        <taxon>Arachnida</taxon>
        <taxon>Araneae</taxon>
        <taxon>Araneomorphae</taxon>
        <taxon>Entelegynae</taxon>
        <taxon>Araneoidea</taxon>
        <taxon>Araneidae</taxon>
        <taxon>Araneus</taxon>
    </lineage>
</organism>
<protein>
    <submittedName>
        <fullName evidence="5">Kelch-like protein 10</fullName>
    </submittedName>
</protein>
<accession>A0A4Y2IJ65</accession>
<dbReference type="InterPro" id="IPR000210">
    <property type="entry name" value="BTB/POZ_dom"/>
</dbReference>
<dbReference type="EMBL" id="BGPR01068842">
    <property type="protein sequence ID" value="GBO42658.1"/>
    <property type="molecule type" value="Genomic_DNA"/>
</dbReference>
<dbReference type="SUPFAM" id="SSF54695">
    <property type="entry name" value="POZ domain"/>
    <property type="match status" value="1"/>
</dbReference>
<dbReference type="PANTHER" id="PTHR24412:SF172">
    <property type="entry name" value="KELCH-LIKE PROTEIN 10"/>
    <property type="match status" value="1"/>
</dbReference>
<dbReference type="EMBL" id="BGPR01068837">
    <property type="protein sequence ID" value="GBO42656.1"/>
    <property type="molecule type" value="Genomic_DNA"/>
</dbReference>
<keyword evidence="2" id="KW-0677">Repeat</keyword>
<proteinExistence type="predicted"/>
<dbReference type="PROSITE" id="PS50097">
    <property type="entry name" value="BTB"/>
    <property type="match status" value="1"/>
</dbReference>
<keyword evidence="1" id="KW-0880">Kelch repeat</keyword>
<evidence type="ECO:0000313" key="9">
    <source>
        <dbReference type="Proteomes" id="UP000499080"/>
    </source>
</evidence>
<dbReference type="AlphaFoldDB" id="A0A4Y2IJ65"/>
<dbReference type="Proteomes" id="UP000499080">
    <property type="component" value="Unassembled WGS sequence"/>
</dbReference>
<name>A0A4Y2IJ65_ARAVE</name>
<evidence type="ECO:0000313" key="8">
    <source>
        <dbReference type="EMBL" id="GBO42658.1"/>
    </source>
</evidence>
<comment type="caution">
    <text evidence="5">The sequence shown here is derived from an EMBL/GenBank/DDBJ whole genome shotgun (WGS) entry which is preliminary data.</text>
</comment>
<keyword evidence="3" id="KW-0009">Actin-binding</keyword>
<dbReference type="OrthoDB" id="6424939at2759"/>